<gene>
    <name evidence="2" type="ORF">PECAL_6P12750</name>
</gene>
<feature type="region of interest" description="Disordered" evidence="1">
    <location>
        <begin position="108"/>
        <end position="140"/>
    </location>
</feature>
<evidence type="ECO:0000256" key="1">
    <source>
        <dbReference type="SAM" id="MobiDB-lite"/>
    </source>
</evidence>
<evidence type="ECO:0000313" key="3">
    <source>
        <dbReference type="Proteomes" id="UP000789595"/>
    </source>
</evidence>
<sequence length="232" mass="24758">MKPMHATMATRPCLSSAARYHVRASGLVFANPNGSQNPKGAWAPSICDASKAASCVAGRAGATGATSARAPAASSASLRFWRVRWASGGRRSRSGLCVPFAIARPRFGTRRPAPATRPTRRAAPRPRGAARPPPASTAPRQATFCHRGAVGECWMPQVAFWRSSEAVRPARGAAFEPEARQLAIALSPRERKTTAKALGAAHYASKTVLCFVQTRRCTLLRPFWSVLTAKPA</sequence>
<dbReference type="Proteomes" id="UP000789595">
    <property type="component" value="Unassembled WGS sequence"/>
</dbReference>
<dbReference type="AlphaFoldDB" id="A0A8J2T349"/>
<feature type="compositionally biased region" description="Low complexity" evidence="1">
    <location>
        <begin position="108"/>
        <end position="117"/>
    </location>
</feature>
<accession>A0A8J2T349</accession>
<protein>
    <submittedName>
        <fullName evidence="2">Uncharacterized protein</fullName>
    </submittedName>
</protein>
<reference evidence="2" key="1">
    <citation type="submission" date="2021-11" db="EMBL/GenBank/DDBJ databases">
        <authorList>
            <consortium name="Genoscope - CEA"/>
            <person name="William W."/>
        </authorList>
    </citation>
    <scope>NUCLEOTIDE SEQUENCE</scope>
</reference>
<name>A0A8J2T349_9STRA</name>
<proteinExistence type="predicted"/>
<evidence type="ECO:0000313" key="2">
    <source>
        <dbReference type="EMBL" id="CAH0379648.1"/>
    </source>
</evidence>
<organism evidence="2 3">
    <name type="scientific">Pelagomonas calceolata</name>
    <dbReference type="NCBI Taxonomy" id="35677"/>
    <lineage>
        <taxon>Eukaryota</taxon>
        <taxon>Sar</taxon>
        <taxon>Stramenopiles</taxon>
        <taxon>Ochrophyta</taxon>
        <taxon>Pelagophyceae</taxon>
        <taxon>Pelagomonadales</taxon>
        <taxon>Pelagomonadaceae</taxon>
        <taxon>Pelagomonas</taxon>
    </lineage>
</organism>
<feature type="non-terminal residue" evidence="2">
    <location>
        <position position="232"/>
    </location>
</feature>
<keyword evidence="3" id="KW-1185">Reference proteome</keyword>
<dbReference type="EMBL" id="CAKKNE010000006">
    <property type="protein sequence ID" value="CAH0379648.1"/>
    <property type="molecule type" value="Genomic_DNA"/>
</dbReference>
<comment type="caution">
    <text evidence="2">The sequence shown here is derived from an EMBL/GenBank/DDBJ whole genome shotgun (WGS) entry which is preliminary data.</text>
</comment>